<dbReference type="EMBL" id="KB445580">
    <property type="protein sequence ID" value="EMD88785.1"/>
    <property type="molecule type" value="Genomic_DNA"/>
</dbReference>
<feature type="chain" id="PRO_5004026124" evidence="1">
    <location>
        <begin position="21"/>
        <end position="85"/>
    </location>
</feature>
<name>M2STV2_COCH5</name>
<dbReference type="HOGENOM" id="CLU_2639662_0_0_1"/>
<dbReference type="eggNOG" id="ENOG502R1C4">
    <property type="taxonomic scope" value="Eukaryota"/>
</dbReference>
<dbReference type="AlphaFoldDB" id="M2STV2"/>
<dbReference type="OMA" id="CADGKTW"/>
<proteinExistence type="predicted"/>
<evidence type="ECO:0000313" key="3">
    <source>
        <dbReference type="Proteomes" id="UP000016936"/>
    </source>
</evidence>
<dbReference type="Proteomes" id="UP000016936">
    <property type="component" value="Unassembled WGS sequence"/>
</dbReference>
<feature type="signal peptide" evidence="1">
    <location>
        <begin position="1"/>
        <end position="20"/>
    </location>
</feature>
<protein>
    <submittedName>
        <fullName evidence="2">Uncharacterized protein</fullName>
    </submittedName>
</protein>
<sequence length="85" mass="9335">MEIQAIFLLLAASVFAGGSGWECYKRSEKFRNDHAELPEGMDPDYIFSYCPEANGCCANGKTWYPCNSTCVPGNSCIGFNNTAFC</sequence>
<evidence type="ECO:0000313" key="2">
    <source>
        <dbReference type="EMBL" id="EMD88785.1"/>
    </source>
</evidence>
<accession>M2STV2</accession>
<organism evidence="2 3">
    <name type="scientific">Cochliobolus heterostrophus (strain C5 / ATCC 48332 / race O)</name>
    <name type="common">Southern corn leaf blight fungus</name>
    <name type="synonym">Bipolaris maydis</name>
    <dbReference type="NCBI Taxonomy" id="701091"/>
    <lineage>
        <taxon>Eukaryota</taxon>
        <taxon>Fungi</taxon>
        <taxon>Dikarya</taxon>
        <taxon>Ascomycota</taxon>
        <taxon>Pezizomycotina</taxon>
        <taxon>Dothideomycetes</taxon>
        <taxon>Pleosporomycetidae</taxon>
        <taxon>Pleosporales</taxon>
        <taxon>Pleosporineae</taxon>
        <taxon>Pleosporaceae</taxon>
        <taxon>Bipolaris</taxon>
    </lineage>
</organism>
<keyword evidence="1" id="KW-0732">Signal</keyword>
<reference evidence="3" key="2">
    <citation type="journal article" date="2013" name="PLoS Genet.">
        <title>Comparative genome structure, secondary metabolite, and effector coding capacity across Cochliobolus pathogens.</title>
        <authorList>
            <person name="Condon B.J."/>
            <person name="Leng Y."/>
            <person name="Wu D."/>
            <person name="Bushley K.E."/>
            <person name="Ohm R.A."/>
            <person name="Otillar R."/>
            <person name="Martin J."/>
            <person name="Schackwitz W."/>
            <person name="Grimwood J."/>
            <person name="MohdZainudin N."/>
            <person name="Xue C."/>
            <person name="Wang R."/>
            <person name="Manning V.A."/>
            <person name="Dhillon B."/>
            <person name="Tu Z.J."/>
            <person name="Steffenson B.J."/>
            <person name="Salamov A."/>
            <person name="Sun H."/>
            <person name="Lowry S."/>
            <person name="LaButti K."/>
            <person name="Han J."/>
            <person name="Copeland A."/>
            <person name="Lindquist E."/>
            <person name="Barry K."/>
            <person name="Schmutz J."/>
            <person name="Baker S.E."/>
            <person name="Ciuffetti L.M."/>
            <person name="Grigoriev I.V."/>
            <person name="Zhong S."/>
            <person name="Turgeon B.G."/>
        </authorList>
    </citation>
    <scope>NUCLEOTIDE SEQUENCE [LARGE SCALE GENOMIC DNA]</scope>
    <source>
        <strain evidence="3">C5 / ATCC 48332 / race O</strain>
    </source>
</reference>
<evidence type="ECO:0000256" key="1">
    <source>
        <dbReference type="SAM" id="SignalP"/>
    </source>
</evidence>
<keyword evidence="3" id="KW-1185">Reference proteome</keyword>
<dbReference type="OrthoDB" id="3656639at2759"/>
<gene>
    <name evidence="2" type="ORF">COCHEDRAFT_1216661</name>
</gene>
<reference evidence="2 3" key="1">
    <citation type="journal article" date="2012" name="PLoS Pathog.">
        <title>Diverse lifestyles and strategies of plant pathogenesis encoded in the genomes of eighteen Dothideomycetes fungi.</title>
        <authorList>
            <person name="Ohm R.A."/>
            <person name="Feau N."/>
            <person name="Henrissat B."/>
            <person name="Schoch C.L."/>
            <person name="Horwitz B.A."/>
            <person name="Barry K.W."/>
            <person name="Condon B.J."/>
            <person name="Copeland A.C."/>
            <person name="Dhillon B."/>
            <person name="Glaser F."/>
            <person name="Hesse C.N."/>
            <person name="Kosti I."/>
            <person name="LaButti K."/>
            <person name="Lindquist E.A."/>
            <person name="Lucas S."/>
            <person name="Salamov A.A."/>
            <person name="Bradshaw R.E."/>
            <person name="Ciuffetti L."/>
            <person name="Hamelin R.C."/>
            <person name="Kema G.H.J."/>
            <person name="Lawrence C."/>
            <person name="Scott J.A."/>
            <person name="Spatafora J.W."/>
            <person name="Turgeon B.G."/>
            <person name="de Wit P.J.G.M."/>
            <person name="Zhong S."/>
            <person name="Goodwin S.B."/>
            <person name="Grigoriev I.V."/>
        </authorList>
    </citation>
    <scope>NUCLEOTIDE SEQUENCE [LARGE SCALE GENOMIC DNA]</scope>
    <source>
        <strain evidence="3">C5 / ATCC 48332 / race O</strain>
    </source>
</reference>